<dbReference type="EMBL" id="LT635760">
    <property type="protein sequence ID" value="SGZ56213.1"/>
    <property type="molecule type" value="Genomic_DNA"/>
</dbReference>
<gene>
    <name evidence="1" type="ORF">SAMEA4029010_CIC11G00000005680</name>
</gene>
<proteinExistence type="predicted"/>
<dbReference type="OrthoDB" id="4092895at2759"/>
<evidence type="ECO:0000313" key="2">
    <source>
        <dbReference type="Proteomes" id="UP000182334"/>
    </source>
</evidence>
<name>A0A1L0GJ02_9ASCO</name>
<organism evidence="1 2">
    <name type="scientific">Sungouiella intermedia</name>
    <dbReference type="NCBI Taxonomy" id="45354"/>
    <lineage>
        <taxon>Eukaryota</taxon>
        <taxon>Fungi</taxon>
        <taxon>Dikarya</taxon>
        <taxon>Ascomycota</taxon>
        <taxon>Saccharomycotina</taxon>
        <taxon>Pichiomycetes</taxon>
        <taxon>Metschnikowiaceae</taxon>
        <taxon>Sungouiella</taxon>
    </lineage>
</organism>
<dbReference type="Proteomes" id="UP000182334">
    <property type="component" value="Chromosome V"/>
</dbReference>
<protein>
    <submittedName>
        <fullName evidence="1">CIC11C00000005680</fullName>
    </submittedName>
</protein>
<sequence length="195" mass="22521">MINDSLSMLRIRAIGEAFKTSTSFQGSFNHAVALRFYSTPQFKKSGNIVVNALNYVREVDDFQDKIAKETPEATMAAKLIGSIDKNPELLSLLLLFHYELSKFDITPHSSRNMGQLATLRFKMAMIWKLSRIHNVFWEQCRLEDVAERSHRLAFLVQDVGVLDPKYYEEHYQELQSGVFRGTDFRHVEILGPSRF</sequence>
<reference evidence="1 2" key="1">
    <citation type="submission" date="2016-10" db="EMBL/GenBank/DDBJ databases">
        <authorList>
            <person name="de Groot N.N."/>
        </authorList>
    </citation>
    <scope>NUCLEOTIDE SEQUENCE [LARGE SCALE GENOMIC DNA]</scope>
    <source>
        <strain evidence="1 2">CBS 141442</strain>
    </source>
</reference>
<evidence type="ECO:0000313" key="1">
    <source>
        <dbReference type="EMBL" id="SGZ56213.1"/>
    </source>
</evidence>
<dbReference type="AlphaFoldDB" id="A0A1L0GJ02"/>
<keyword evidence="2" id="KW-1185">Reference proteome</keyword>
<accession>A0A1L0GJ02</accession>